<dbReference type="InterPro" id="IPR054289">
    <property type="entry name" value="DUF7025"/>
</dbReference>
<feature type="domain" description="AAA+ ATPase" evidence="2">
    <location>
        <begin position="484"/>
        <end position="611"/>
    </location>
</feature>
<reference evidence="3 4" key="1">
    <citation type="submission" date="2015-01" db="EMBL/GenBank/DDBJ databases">
        <title>The Genome Sequence of Exophiala xenobiotica CBS118157.</title>
        <authorList>
            <consortium name="The Broad Institute Genomics Platform"/>
            <person name="Cuomo C."/>
            <person name="de Hoog S."/>
            <person name="Gorbushina A."/>
            <person name="Stielow B."/>
            <person name="Teixiera M."/>
            <person name="Abouelleil A."/>
            <person name="Chapman S.B."/>
            <person name="Priest M."/>
            <person name="Young S.K."/>
            <person name="Wortman J."/>
            <person name="Nusbaum C."/>
            <person name="Birren B."/>
        </authorList>
    </citation>
    <scope>NUCLEOTIDE SEQUENCE [LARGE SCALE GENOMIC DNA]</scope>
    <source>
        <strain evidence="3 4">CBS 118157</strain>
    </source>
</reference>
<evidence type="ECO:0000256" key="1">
    <source>
        <dbReference type="SAM" id="MobiDB-lite"/>
    </source>
</evidence>
<evidence type="ECO:0000313" key="4">
    <source>
        <dbReference type="Proteomes" id="UP000054342"/>
    </source>
</evidence>
<dbReference type="CDD" id="cd19481">
    <property type="entry name" value="RecA-like_protease"/>
    <property type="match status" value="1"/>
</dbReference>
<dbReference type="Gene3D" id="3.40.50.300">
    <property type="entry name" value="P-loop containing nucleotide triphosphate hydrolases"/>
    <property type="match status" value="1"/>
</dbReference>
<dbReference type="InterPro" id="IPR027417">
    <property type="entry name" value="P-loop_NTPase"/>
</dbReference>
<proteinExistence type="predicted"/>
<dbReference type="AlphaFoldDB" id="A0A0D2EWJ0"/>
<feature type="compositionally biased region" description="Basic and acidic residues" evidence="1">
    <location>
        <begin position="1"/>
        <end position="11"/>
    </location>
</feature>
<dbReference type="OrthoDB" id="10042665at2759"/>
<feature type="region of interest" description="Disordered" evidence="1">
    <location>
        <begin position="1"/>
        <end position="57"/>
    </location>
</feature>
<organism evidence="3 4">
    <name type="scientific">Exophiala xenobiotica</name>
    <dbReference type="NCBI Taxonomy" id="348802"/>
    <lineage>
        <taxon>Eukaryota</taxon>
        <taxon>Fungi</taxon>
        <taxon>Dikarya</taxon>
        <taxon>Ascomycota</taxon>
        <taxon>Pezizomycotina</taxon>
        <taxon>Eurotiomycetes</taxon>
        <taxon>Chaetothyriomycetidae</taxon>
        <taxon>Chaetothyriales</taxon>
        <taxon>Herpotrichiellaceae</taxon>
        <taxon>Exophiala</taxon>
    </lineage>
</organism>
<dbReference type="EMBL" id="KN847318">
    <property type="protein sequence ID" value="KIW59135.1"/>
    <property type="molecule type" value="Genomic_DNA"/>
</dbReference>
<dbReference type="GO" id="GO:0016887">
    <property type="term" value="F:ATP hydrolysis activity"/>
    <property type="evidence" value="ECO:0007669"/>
    <property type="project" value="InterPro"/>
</dbReference>
<dbReference type="SUPFAM" id="SSF52540">
    <property type="entry name" value="P-loop containing nucleoside triphosphate hydrolases"/>
    <property type="match status" value="1"/>
</dbReference>
<dbReference type="Proteomes" id="UP000054342">
    <property type="component" value="Unassembled WGS sequence"/>
</dbReference>
<dbReference type="GO" id="GO:0005524">
    <property type="term" value="F:ATP binding"/>
    <property type="evidence" value="ECO:0007669"/>
    <property type="project" value="InterPro"/>
</dbReference>
<dbReference type="HOGENOM" id="CLU_004471_6_3_1"/>
<dbReference type="PANTHER" id="PTHR46411:SF3">
    <property type="entry name" value="AAA+ ATPASE DOMAIN-CONTAINING PROTEIN"/>
    <property type="match status" value="1"/>
</dbReference>
<dbReference type="InterPro" id="IPR003959">
    <property type="entry name" value="ATPase_AAA_core"/>
</dbReference>
<dbReference type="Pfam" id="PF00004">
    <property type="entry name" value="AAA"/>
    <property type="match status" value="1"/>
</dbReference>
<dbReference type="STRING" id="348802.A0A0D2EWJ0"/>
<sequence>MTPTRMIDRPRSPVGKMIGKVPEAISEKRETKKKESEDSKEPEVPNGSITQARNLYSKKDNDGKYQWVAEEPEDVVDAAENSETARYAFLVRNKKSYDSRKKYDIDSIIVQSPWLKKSLGVILEDYPGITTNLERLVFRAPFHPFVHRWNKMLAMLQKDDFEEPVDKEHLQLFHDVLYEELKNAIAAKIDLVKNGVITFEYLWTIFEPQTLIYTLCDGKECVFKLNSSHTAVDQQAGLEFLSLNVWACDWDGTKFGQKGTTLKDYAFGGTTPITSLQAYPLDFHPEKEQLIQRLVARGKLFERFAGYHYQAYRGVALGYGRCGMIRHNIESRIIIDCDAHNHFLPNYAVSVSSLPFSRSKSLSSVARSESGQEEDSDDFDGFHDDASDFLDTPDSDEVDAKKPKHRPLTAEELLLAVPYVRGYAIKSKKWLWFYVDQITPIKFAEDAFSSLVLPTAQKSLIRAFVESQVKYKTDFDDIIAGKGRGMIMLLAGPPGVGKTLTSESVAEDMRVPLYCMSAGDLGLDPSGIEESLNLVLDMVSKWNAVLLLDEADVFLEARSSNDLERNKMVSIFLRVLEYYEGVLFLTTNRISNIDAAFHSRIHVTINYPNLSIDSRRHVWKTFLGKDSAVNEKDIDRLAQVDLNGRQIKNMLKTAQMLARSQEQGKDGQRGNVEMQHIETVLAIERGASWE</sequence>
<dbReference type="RefSeq" id="XP_013319719.1">
    <property type="nucleotide sequence ID" value="XM_013464265.1"/>
</dbReference>
<accession>A0A0D2EWJ0</accession>
<dbReference type="InterPro" id="IPR003593">
    <property type="entry name" value="AAA+_ATPase"/>
</dbReference>
<dbReference type="GeneID" id="25325518"/>
<feature type="compositionally biased region" description="Basic and acidic residues" evidence="1">
    <location>
        <begin position="25"/>
        <end position="43"/>
    </location>
</feature>
<gene>
    <name evidence="3" type="ORF">PV05_03610</name>
</gene>
<protein>
    <recommendedName>
        <fullName evidence="2">AAA+ ATPase domain-containing protein</fullName>
    </recommendedName>
</protein>
<dbReference type="PANTHER" id="PTHR46411">
    <property type="entry name" value="FAMILY ATPASE, PUTATIVE-RELATED"/>
    <property type="match status" value="1"/>
</dbReference>
<dbReference type="SMART" id="SM00382">
    <property type="entry name" value="AAA"/>
    <property type="match status" value="1"/>
</dbReference>
<evidence type="ECO:0000259" key="2">
    <source>
        <dbReference type="SMART" id="SM00382"/>
    </source>
</evidence>
<evidence type="ECO:0000313" key="3">
    <source>
        <dbReference type="EMBL" id="KIW59135.1"/>
    </source>
</evidence>
<dbReference type="Pfam" id="PF22942">
    <property type="entry name" value="DUF7025"/>
    <property type="match status" value="1"/>
</dbReference>
<name>A0A0D2EWJ0_9EURO</name>
<keyword evidence="4" id="KW-1185">Reference proteome</keyword>